<dbReference type="PROSITE" id="PS50267">
    <property type="entry name" value="NA_NEUROTRAN_SYMP_3"/>
    <property type="match status" value="1"/>
</dbReference>
<accession>A0AA40KH92</accession>
<evidence type="ECO:0000256" key="3">
    <source>
        <dbReference type="ARBA" id="ARBA00022448"/>
    </source>
</evidence>
<keyword evidence="10" id="KW-0732">Signal</keyword>
<evidence type="ECO:0000313" key="12">
    <source>
        <dbReference type="Proteomes" id="UP001177670"/>
    </source>
</evidence>
<dbReference type="SUPFAM" id="SSF161070">
    <property type="entry name" value="SNF-like"/>
    <property type="match status" value="1"/>
</dbReference>
<sequence length="112" mass="12629">MSLLLLQFIFVFQCVQYKPLKYGNNYEYPTWAEVVGFCLSFSSMIWIPAYALYYIIVTPGSIKENITKGLQPNIKSHAKPRKGKKSIAMPMSESSAGLITKNNSFLSQTLPP</sequence>
<keyword evidence="12" id="KW-1185">Reference proteome</keyword>
<keyword evidence="7 9" id="KW-0472">Membrane</keyword>
<evidence type="ECO:0000256" key="5">
    <source>
        <dbReference type="ARBA" id="ARBA00022847"/>
    </source>
</evidence>
<dbReference type="EMBL" id="JAHYIQ010000032">
    <property type="protein sequence ID" value="KAK1120287.1"/>
    <property type="molecule type" value="Genomic_DNA"/>
</dbReference>
<evidence type="ECO:0000256" key="6">
    <source>
        <dbReference type="ARBA" id="ARBA00022989"/>
    </source>
</evidence>
<evidence type="ECO:0000256" key="7">
    <source>
        <dbReference type="ARBA" id="ARBA00023136"/>
    </source>
</evidence>
<evidence type="ECO:0000256" key="4">
    <source>
        <dbReference type="ARBA" id="ARBA00022692"/>
    </source>
</evidence>
<comment type="subcellular location">
    <subcellularLocation>
        <location evidence="1">Membrane</location>
        <topology evidence="1">Multi-pass membrane protein</topology>
    </subcellularLocation>
</comment>
<keyword evidence="6 9" id="KW-1133">Transmembrane helix</keyword>
<dbReference type="GO" id="GO:0035725">
    <property type="term" value="P:sodium ion transmembrane transport"/>
    <property type="evidence" value="ECO:0007669"/>
    <property type="project" value="TreeGrafter"/>
</dbReference>
<evidence type="ECO:0000256" key="2">
    <source>
        <dbReference type="ARBA" id="ARBA00006459"/>
    </source>
</evidence>
<gene>
    <name evidence="11" type="ORF">K0M31_012647</name>
</gene>
<dbReference type="AlphaFoldDB" id="A0AA40KH92"/>
<dbReference type="GO" id="GO:0015293">
    <property type="term" value="F:symporter activity"/>
    <property type="evidence" value="ECO:0007669"/>
    <property type="project" value="UniProtKB-KW"/>
</dbReference>
<dbReference type="InterPro" id="IPR000175">
    <property type="entry name" value="Na/ntran_symport"/>
</dbReference>
<comment type="similarity">
    <text evidence="2">Belongs to the sodium:neurotransmitter symporter (SNF) (TC 2.A.22) family.</text>
</comment>
<feature type="chain" id="PRO_5041252369" evidence="10">
    <location>
        <begin position="18"/>
        <end position="112"/>
    </location>
</feature>
<evidence type="ECO:0000256" key="1">
    <source>
        <dbReference type="ARBA" id="ARBA00004141"/>
    </source>
</evidence>
<dbReference type="PANTHER" id="PTHR11616">
    <property type="entry name" value="SODIUM/CHLORIDE DEPENDENT TRANSPORTER"/>
    <property type="match status" value="1"/>
</dbReference>
<evidence type="ECO:0000256" key="9">
    <source>
        <dbReference type="SAM" id="Phobius"/>
    </source>
</evidence>
<feature type="region of interest" description="Disordered" evidence="8">
    <location>
        <begin position="93"/>
        <end position="112"/>
    </location>
</feature>
<evidence type="ECO:0000313" key="11">
    <source>
        <dbReference type="EMBL" id="KAK1120287.1"/>
    </source>
</evidence>
<keyword evidence="5" id="KW-0769">Symport</keyword>
<keyword evidence="3" id="KW-0813">Transport</keyword>
<comment type="caution">
    <text evidence="11">The sequence shown here is derived from an EMBL/GenBank/DDBJ whole genome shotgun (WGS) entry which is preliminary data.</text>
</comment>
<feature type="transmembrane region" description="Helical" evidence="9">
    <location>
        <begin position="30"/>
        <end position="56"/>
    </location>
</feature>
<dbReference type="Proteomes" id="UP001177670">
    <property type="component" value="Unassembled WGS sequence"/>
</dbReference>
<feature type="signal peptide" evidence="10">
    <location>
        <begin position="1"/>
        <end position="17"/>
    </location>
</feature>
<organism evidence="11 12">
    <name type="scientific">Melipona bicolor</name>
    <dbReference type="NCBI Taxonomy" id="60889"/>
    <lineage>
        <taxon>Eukaryota</taxon>
        <taxon>Metazoa</taxon>
        <taxon>Ecdysozoa</taxon>
        <taxon>Arthropoda</taxon>
        <taxon>Hexapoda</taxon>
        <taxon>Insecta</taxon>
        <taxon>Pterygota</taxon>
        <taxon>Neoptera</taxon>
        <taxon>Endopterygota</taxon>
        <taxon>Hymenoptera</taxon>
        <taxon>Apocrita</taxon>
        <taxon>Aculeata</taxon>
        <taxon>Apoidea</taxon>
        <taxon>Anthophila</taxon>
        <taxon>Apidae</taxon>
        <taxon>Melipona</taxon>
    </lineage>
</organism>
<dbReference type="PANTHER" id="PTHR11616:SF254">
    <property type="entry name" value="TRANSPORTER"/>
    <property type="match status" value="1"/>
</dbReference>
<evidence type="ECO:0000256" key="8">
    <source>
        <dbReference type="SAM" id="MobiDB-lite"/>
    </source>
</evidence>
<protein>
    <submittedName>
        <fullName evidence="11">Uncharacterized protein</fullName>
    </submittedName>
</protein>
<reference evidence="11" key="1">
    <citation type="submission" date="2021-10" db="EMBL/GenBank/DDBJ databases">
        <title>Melipona bicolor Genome sequencing and assembly.</title>
        <authorList>
            <person name="Araujo N.S."/>
            <person name="Arias M.C."/>
        </authorList>
    </citation>
    <scope>NUCLEOTIDE SEQUENCE</scope>
    <source>
        <strain evidence="11">USP_2M_L1-L4_2017</strain>
        <tissue evidence="11">Whole body</tissue>
    </source>
</reference>
<name>A0AA40KH92_9HYME</name>
<dbReference type="InterPro" id="IPR037272">
    <property type="entry name" value="SNS_sf"/>
</dbReference>
<dbReference type="Pfam" id="PF00209">
    <property type="entry name" value="SNF"/>
    <property type="match status" value="1"/>
</dbReference>
<evidence type="ECO:0000256" key="10">
    <source>
        <dbReference type="SAM" id="SignalP"/>
    </source>
</evidence>
<keyword evidence="4 9" id="KW-0812">Transmembrane</keyword>
<dbReference type="GO" id="GO:0005886">
    <property type="term" value="C:plasma membrane"/>
    <property type="evidence" value="ECO:0007669"/>
    <property type="project" value="TreeGrafter"/>
</dbReference>
<dbReference type="GO" id="GO:0006865">
    <property type="term" value="P:amino acid transport"/>
    <property type="evidence" value="ECO:0007669"/>
    <property type="project" value="TreeGrafter"/>
</dbReference>
<proteinExistence type="inferred from homology"/>